<evidence type="ECO:0000256" key="2">
    <source>
        <dbReference type="ARBA" id="ARBA00022884"/>
    </source>
</evidence>
<dbReference type="GO" id="GO:0034605">
    <property type="term" value="P:cellular response to heat"/>
    <property type="evidence" value="ECO:0007669"/>
    <property type="project" value="InterPro"/>
</dbReference>
<evidence type="ECO:0000256" key="5">
    <source>
        <dbReference type="SAM" id="MobiDB-lite"/>
    </source>
</evidence>
<comment type="similarity">
    <text evidence="1">Belongs to the HSP15 family.</text>
</comment>
<dbReference type="InterPro" id="IPR036986">
    <property type="entry name" value="S4_RNA-bd_sf"/>
</dbReference>
<feature type="domain" description="RNA-binding S4" evidence="6">
    <location>
        <begin position="12"/>
        <end position="75"/>
    </location>
</feature>
<dbReference type="SMART" id="SM00363">
    <property type="entry name" value="S4"/>
    <property type="match status" value="1"/>
</dbReference>
<dbReference type="GO" id="GO:0043023">
    <property type="term" value="F:ribosomal large subunit binding"/>
    <property type="evidence" value="ECO:0007669"/>
    <property type="project" value="InterPro"/>
</dbReference>
<gene>
    <name evidence="7" type="ORF">CEW83_18150</name>
</gene>
<protein>
    <submittedName>
        <fullName evidence="7">RNA-binding protein</fullName>
    </submittedName>
</protein>
<dbReference type="SUPFAM" id="SSF55174">
    <property type="entry name" value="Alpha-L RNA-binding motif"/>
    <property type="match status" value="1"/>
</dbReference>
<accession>A0A2U8GU29</accession>
<dbReference type="InterPro" id="IPR002942">
    <property type="entry name" value="S4_RNA-bd"/>
</dbReference>
<dbReference type="GO" id="GO:0003727">
    <property type="term" value="F:single-stranded RNA binding"/>
    <property type="evidence" value="ECO:0007669"/>
    <property type="project" value="InterPro"/>
</dbReference>
<keyword evidence="2 4" id="KW-0694">RNA-binding</keyword>
<dbReference type="Pfam" id="PF01479">
    <property type="entry name" value="S4"/>
    <property type="match status" value="1"/>
</dbReference>
<dbReference type="EMBL" id="CP022187">
    <property type="protein sequence ID" value="AWI76910.1"/>
    <property type="molecule type" value="Genomic_DNA"/>
</dbReference>
<dbReference type="KEGG" id="acom:CEW83_18150"/>
<keyword evidence="8" id="KW-1185">Reference proteome</keyword>
<reference evidence="7 8" key="1">
    <citation type="submission" date="2017-06" db="EMBL/GenBank/DDBJ databases">
        <title>Azoarcus.</title>
        <authorList>
            <person name="Woo J.-H."/>
            <person name="Kim H.-S."/>
        </authorList>
    </citation>
    <scope>NUCLEOTIDE SEQUENCE [LARGE SCALE GENOMIC DNA]</scope>
    <source>
        <strain evidence="7 8">TSPY31</strain>
    </source>
</reference>
<sequence length="133" mass="14805">MAGQPVSDTDRTRLDKWLWAARFFKHRSAATEAVEGGKVKLNGASAKPARAVKPGDRIDITQAETTVSVLVRGIAEKRGPAEQARLLYEESAESIERRETEGEARRLAATPGAGLHGRPTKRDRRQIERFQRE</sequence>
<evidence type="ECO:0000313" key="7">
    <source>
        <dbReference type="EMBL" id="AWI76910.1"/>
    </source>
</evidence>
<evidence type="ECO:0000313" key="8">
    <source>
        <dbReference type="Proteomes" id="UP000244930"/>
    </source>
</evidence>
<feature type="compositionally biased region" description="Basic and acidic residues" evidence="5">
    <location>
        <begin position="94"/>
        <end position="106"/>
    </location>
</feature>
<organism evidence="7 8">
    <name type="scientific">Parazoarcus communis</name>
    <dbReference type="NCBI Taxonomy" id="41977"/>
    <lineage>
        <taxon>Bacteria</taxon>
        <taxon>Pseudomonadati</taxon>
        <taxon>Pseudomonadota</taxon>
        <taxon>Betaproteobacteria</taxon>
        <taxon>Rhodocyclales</taxon>
        <taxon>Zoogloeaceae</taxon>
        <taxon>Parazoarcus</taxon>
    </lineage>
</organism>
<feature type="region of interest" description="Disordered" evidence="5">
    <location>
        <begin position="93"/>
        <end position="133"/>
    </location>
</feature>
<dbReference type="RefSeq" id="WP_108950609.1">
    <property type="nucleotide sequence ID" value="NZ_CP022187.1"/>
</dbReference>
<proteinExistence type="inferred from homology"/>
<evidence type="ECO:0000256" key="3">
    <source>
        <dbReference type="ARBA" id="ARBA00023125"/>
    </source>
</evidence>
<keyword evidence="3" id="KW-0238">DNA-binding</keyword>
<dbReference type="AlphaFoldDB" id="A0A2U8GU29"/>
<dbReference type="CDD" id="cd00165">
    <property type="entry name" value="S4"/>
    <property type="match status" value="1"/>
</dbReference>
<evidence type="ECO:0000256" key="4">
    <source>
        <dbReference type="PROSITE-ProRule" id="PRU00182"/>
    </source>
</evidence>
<dbReference type="PROSITE" id="PS50889">
    <property type="entry name" value="S4"/>
    <property type="match status" value="1"/>
</dbReference>
<dbReference type="Gene3D" id="3.10.290.10">
    <property type="entry name" value="RNA-binding S4 domain"/>
    <property type="match status" value="1"/>
</dbReference>
<evidence type="ECO:0000259" key="6">
    <source>
        <dbReference type="SMART" id="SM00363"/>
    </source>
</evidence>
<evidence type="ECO:0000256" key="1">
    <source>
        <dbReference type="ARBA" id="ARBA00008396"/>
    </source>
</evidence>
<dbReference type="PIRSF" id="PIRSF016821">
    <property type="entry name" value="HSP15"/>
    <property type="match status" value="1"/>
</dbReference>
<dbReference type="GO" id="GO:0003677">
    <property type="term" value="F:DNA binding"/>
    <property type="evidence" value="ECO:0007669"/>
    <property type="project" value="UniProtKB-KW"/>
</dbReference>
<dbReference type="Proteomes" id="UP000244930">
    <property type="component" value="Chromosome"/>
</dbReference>
<name>A0A2U8GU29_9RHOO</name>
<dbReference type="InterPro" id="IPR025708">
    <property type="entry name" value="HSP15"/>
</dbReference>